<comment type="caution">
    <text evidence="1">The sequence shown here is derived from an EMBL/GenBank/DDBJ whole genome shotgun (WGS) entry which is preliminary data.</text>
</comment>
<protein>
    <submittedName>
        <fullName evidence="1">Uncharacterized protein</fullName>
    </submittedName>
</protein>
<dbReference type="Proteomes" id="UP001596296">
    <property type="component" value="Unassembled WGS sequence"/>
</dbReference>
<gene>
    <name evidence="1" type="ORF">ACFQE9_07595</name>
</gene>
<dbReference type="RefSeq" id="WP_379742718.1">
    <property type="nucleotide sequence ID" value="NZ_JBHSVN010000001.1"/>
</dbReference>
<reference evidence="1 2" key="1">
    <citation type="journal article" date="2019" name="Int. J. Syst. Evol. Microbiol.">
        <title>The Global Catalogue of Microorganisms (GCM) 10K type strain sequencing project: providing services to taxonomists for standard genome sequencing and annotation.</title>
        <authorList>
            <consortium name="The Broad Institute Genomics Platform"/>
            <consortium name="The Broad Institute Genome Sequencing Center for Infectious Disease"/>
            <person name="Wu L."/>
            <person name="Ma J."/>
        </authorList>
    </citation>
    <scope>NUCLEOTIDE SEQUENCE [LARGE SCALE GENOMIC DNA]</scope>
    <source>
        <strain evidence="1 2">SKJ47</strain>
    </source>
</reference>
<organism evidence="1 2">
    <name type="scientific">Halopenitus salinus</name>
    <dbReference type="NCBI Taxonomy" id="1198295"/>
    <lineage>
        <taxon>Archaea</taxon>
        <taxon>Methanobacteriati</taxon>
        <taxon>Methanobacteriota</taxon>
        <taxon>Stenosarchaea group</taxon>
        <taxon>Halobacteria</taxon>
        <taxon>Halobacteriales</taxon>
        <taxon>Haloferacaceae</taxon>
        <taxon>Halopenitus</taxon>
    </lineage>
</organism>
<dbReference type="AlphaFoldDB" id="A0ABD5USL9"/>
<name>A0ABD5USL9_9EURY</name>
<accession>A0ABD5USL9</accession>
<keyword evidence="2" id="KW-1185">Reference proteome</keyword>
<evidence type="ECO:0000313" key="2">
    <source>
        <dbReference type="Proteomes" id="UP001596296"/>
    </source>
</evidence>
<proteinExistence type="predicted"/>
<dbReference type="EMBL" id="JBHSXL010000006">
    <property type="protein sequence ID" value="MFC6892472.1"/>
    <property type="molecule type" value="Genomic_DNA"/>
</dbReference>
<sequence length="113" mass="12427">MDDDAPAVTDGDGSDLERLVRAATAVAESTEWIDPDVVADAARYAREEVGTGRTRYRTLLADVAGARLAGRDVDDGTGDVEEESDRRAVAYARLRDLVERRRSRENDVEGLFE</sequence>
<evidence type="ECO:0000313" key="1">
    <source>
        <dbReference type="EMBL" id="MFC6892472.1"/>
    </source>
</evidence>